<proteinExistence type="evidence at transcript level"/>
<feature type="region of interest" description="Disordered" evidence="1">
    <location>
        <begin position="98"/>
        <end position="120"/>
    </location>
</feature>
<feature type="compositionally biased region" description="Polar residues" evidence="1">
    <location>
        <begin position="100"/>
        <end position="110"/>
    </location>
</feature>
<organism evidence="2">
    <name type="scientific">Amblyomma americanum</name>
    <name type="common">Lone star tick</name>
    <dbReference type="NCBI Taxonomy" id="6943"/>
    <lineage>
        <taxon>Eukaryota</taxon>
        <taxon>Metazoa</taxon>
        <taxon>Ecdysozoa</taxon>
        <taxon>Arthropoda</taxon>
        <taxon>Chelicerata</taxon>
        <taxon>Arachnida</taxon>
        <taxon>Acari</taxon>
        <taxon>Parasitiformes</taxon>
        <taxon>Ixodida</taxon>
        <taxon>Ixodoidea</taxon>
        <taxon>Ixodidae</taxon>
        <taxon>Amblyomminae</taxon>
        <taxon>Amblyomma</taxon>
    </lineage>
</organism>
<name>A0A0C9R0U6_AMBAM</name>
<evidence type="ECO:0000313" key="2">
    <source>
        <dbReference type="EMBL" id="JAG90525.1"/>
    </source>
</evidence>
<dbReference type="EMBL" id="GBZX01002215">
    <property type="protein sequence ID" value="JAG90525.1"/>
    <property type="molecule type" value="mRNA"/>
</dbReference>
<reference evidence="2" key="1">
    <citation type="journal article" date="2015" name="PLoS ONE">
        <title>An Insight into the Sialome of the Lone Star Tick, Amblyomma americanum, with a Glimpse on Its Time Dependent Gene Expression.</title>
        <authorList>
            <person name="Karim S."/>
            <person name="Ribeiro J.M."/>
        </authorList>
    </citation>
    <scope>NUCLEOTIDE SEQUENCE</scope>
    <source>
        <tissue evidence="2">Salivary gland</tissue>
    </source>
</reference>
<feature type="non-terminal residue" evidence="2">
    <location>
        <position position="1"/>
    </location>
</feature>
<sequence length="177" mass="20208">RSTSQGQITWPYYWDIHKFLNSLPMNSQQEMLESDCLTVEEIIHRMESGHTSENEEPQATTTVDEDIGHTPMGASAGIDACDAQLSTCDTMEKDTMEPLQENTGSQTLPGPQQRRKKQHSNSNLLAQLFQEQRQLCLSIDKHMQGEQECRQKHIQMQEQAAQRENAFLACLQEICKK</sequence>
<protein>
    <submittedName>
        <fullName evidence="2">Uncharacterized protein</fullName>
    </submittedName>
</protein>
<dbReference type="AlphaFoldDB" id="A0A0C9R0U6"/>
<evidence type="ECO:0000256" key="1">
    <source>
        <dbReference type="SAM" id="MobiDB-lite"/>
    </source>
</evidence>
<accession>A0A0C9R0U6</accession>